<evidence type="ECO:0000256" key="13">
    <source>
        <dbReference type="SAM" id="Phobius"/>
    </source>
</evidence>
<comment type="cofactor">
    <cofactor evidence="1">
        <name>heme b</name>
        <dbReference type="ChEBI" id="CHEBI:60344"/>
    </cofactor>
</comment>
<evidence type="ECO:0000256" key="8">
    <source>
        <dbReference type="ARBA" id="ARBA00022982"/>
    </source>
</evidence>
<keyword evidence="16" id="KW-1185">Reference proteome</keyword>
<dbReference type="Proteomes" id="UP000288212">
    <property type="component" value="Unassembled WGS sequence"/>
</dbReference>
<evidence type="ECO:0000313" key="16">
    <source>
        <dbReference type="Proteomes" id="UP000288212"/>
    </source>
</evidence>
<evidence type="ECO:0000256" key="2">
    <source>
        <dbReference type="ARBA" id="ARBA00004651"/>
    </source>
</evidence>
<evidence type="ECO:0000256" key="3">
    <source>
        <dbReference type="ARBA" id="ARBA00022448"/>
    </source>
</evidence>
<evidence type="ECO:0000256" key="6">
    <source>
        <dbReference type="ARBA" id="ARBA00022692"/>
    </source>
</evidence>
<dbReference type="PANTHER" id="PTHR30529:SF6">
    <property type="entry name" value="BLL0291 PROTEIN"/>
    <property type="match status" value="1"/>
</dbReference>
<keyword evidence="8" id="KW-0249">Electron transport</keyword>
<feature type="domain" description="Cytochrome b561 bacterial/Ni-hydrogenase" evidence="14">
    <location>
        <begin position="7"/>
        <end position="175"/>
    </location>
</feature>
<evidence type="ECO:0000256" key="9">
    <source>
        <dbReference type="ARBA" id="ARBA00022989"/>
    </source>
</evidence>
<dbReference type="GO" id="GO:0005886">
    <property type="term" value="C:plasma membrane"/>
    <property type="evidence" value="ECO:0007669"/>
    <property type="project" value="UniProtKB-SubCell"/>
</dbReference>
<keyword evidence="5" id="KW-0349">Heme</keyword>
<dbReference type="InterPro" id="IPR016174">
    <property type="entry name" value="Di-haem_cyt_TM"/>
</dbReference>
<keyword evidence="9 13" id="KW-1133">Transmembrane helix</keyword>
<comment type="similarity">
    <text evidence="12">Belongs to the cytochrome b561 family.</text>
</comment>
<dbReference type="PANTHER" id="PTHR30529">
    <property type="entry name" value="CYTOCHROME B561"/>
    <property type="match status" value="1"/>
</dbReference>
<dbReference type="SUPFAM" id="SSF81342">
    <property type="entry name" value="Transmembrane di-heme cytochromes"/>
    <property type="match status" value="1"/>
</dbReference>
<dbReference type="RefSeq" id="WP_126792185.1">
    <property type="nucleotide sequence ID" value="NZ_PIPI01000003.1"/>
</dbReference>
<comment type="subcellular location">
    <subcellularLocation>
        <location evidence="2">Cell membrane</location>
        <topology evidence="2">Multi-pass membrane protein</topology>
    </subcellularLocation>
</comment>
<accession>A0A432VUM8</accession>
<dbReference type="Pfam" id="PF01292">
    <property type="entry name" value="Ni_hydr_CYTB"/>
    <property type="match status" value="1"/>
</dbReference>
<evidence type="ECO:0000256" key="12">
    <source>
        <dbReference type="ARBA" id="ARBA00037975"/>
    </source>
</evidence>
<sequence>MSTITTYSLAARIIHWAMALLLISLLFAGLAMVQSLEPWHLTLLSLHKSFGVMALLLAIIRLALRLSQQQPDLPASVPHWQQRIAQLSHFFLYAAMFAMPLSGYLMQSAAGRPVSVFGWFTLPNITPISMELYGFLREMHALIAWGLILLVLVHIGAALHHGLIKRDGVLESMTGLNFSKEQKPKD</sequence>
<name>A0A432VUM8_9GAMM</name>
<proteinExistence type="inferred from homology"/>
<evidence type="ECO:0000256" key="11">
    <source>
        <dbReference type="ARBA" id="ARBA00023136"/>
    </source>
</evidence>
<feature type="transmembrane region" description="Helical" evidence="13">
    <location>
        <begin position="84"/>
        <end position="105"/>
    </location>
</feature>
<gene>
    <name evidence="15" type="ORF">CWE06_06045</name>
</gene>
<feature type="transmembrane region" description="Helical" evidence="13">
    <location>
        <begin position="117"/>
        <end position="136"/>
    </location>
</feature>
<evidence type="ECO:0000256" key="10">
    <source>
        <dbReference type="ARBA" id="ARBA00023004"/>
    </source>
</evidence>
<organism evidence="15 16">
    <name type="scientific">Aliidiomarina haloalkalitolerans</name>
    <dbReference type="NCBI Taxonomy" id="859059"/>
    <lineage>
        <taxon>Bacteria</taxon>
        <taxon>Pseudomonadati</taxon>
        <taxon>Pseudomonadota</taxon>
        <taxon>Gammaproteobacteria</taxon>
        <taxon>Alteromonadales</taxon>
        <taxon>Idiomarinaceae</taxon>
        <taxon>Aliidiomarina</taxon>
    </lineage>
</organism>
<dbReference type="GO" id="GO:0022904">
    <property type="term" value="P:respiratory electron transport chain"/>
    <property type="evidence" value="ECO:0007669"/>
    <property type="project" value="InterPro"/>
</dbReference>
<dbReference type="EMBL" id="PIPI01000003">
    <property type="protein sequence ID" value="RUO20185.1"/>
    <property type="molecule type" value="Genomic_DNA"/>
</dbReference>
<evidence type="ECO:0000256" key="5">
    <source>
        <dbReference type="ARBA" id="ARBA00022617"/>
    </source>
</evidence>
<dbReference type="InterPro" id="IPR011577">
    <property type="entry name" value="Cyt_b561_bac/Ni-Hgenase"/>
</dbReference>
<evidence type="ECO:0000313" key="15">
    <source>
        <dbReference type="EMBL" id="RUO20185.1"/>
    </source>
</evidence>
<keyword evidence="6 13" id="KW-0812">Transmembrane</keyword>
<comment type="caution">
    <text evidence="15">The sequence shown here is derived from an EMBL/GenBank/DDBJ whole genome shotgun (WGS) entry which is preliminary data.</text>
</comment>
<feature type="transmembrane region" description="Helical" evidence="13">
    <location>
        <begin position="142"/>
        <end position="164"/>
    </location>
</feature>
<evidence type="ECO:0000256" key="1">
    <source>
        <dbReference type="ARBA" id="ARBA00001970"/>
    </source>
</evidence>
<feature type="transmembrane region" description="Helical" evidence="13">
    <location>
        <begin position="45"/>
        <end position="64"/>
    </location>
</feature>
<keyword evidence="10" id="KW-0408">Iron</keyword>
<reference evidence="15 16" key="1">
    <citation type="journal article" date="2011" name="Front. Microbiol.">
        <title>Genomic signatures of strain selection and enhancement in Bacillus atrophaeus var. globigii, a historical biowarfare simulant.</title>
        <authorList>
            <person name="Gibbons H.S."/>
            <person name="Broomall S.M."/>
            <person name="McNew L.A."/>
            <person name="Daligault H."/>
            <person name="Chapman C."/>
            <person name="Bruce D."/>
            <person name="Karavis M."/>
            <person name="Krepps M."/>
            <person name="McGregor P.A."/>
            <person name="Hong C."/>
            <person name="Park K.H."/>
            <person name="Akmal A."/>
            <person name="Feldman A."/>
            <person name="Lin J.S."/>
            <person name="Chang W.E."/>
            <person name="Higgs B.W."/>
            <person name="Demirev P."/>
            <person name="Lindquist J."/>
            <person name="Liem A."/>
            <person name="Fochler E."/>
            <person name="Read T.D."/>
            <person name="Tapia R."/>
            <person name="Johnson S."/>
            <person name="Bishop-Lilly K.A."/>
            <person name="Detter C."/>
            <person name="Han C."/>
            <person name="Sozhamannan S."/>
            <person name="Rosenzweig C.N."/>
            <person name="Skowronski E.W."/>
        </authorList>
    </citation>
    <scope>NUCLEOTIDE SEQUENCE [LARGE SCALE GENOMIC DNA]</scope>
    <source>
        <strain evidence="15 16">AK5</strain>
    </source>
</reference>
<dbReference type="InterPro" id="IPR052168">
    <property type="entry name" value="Cytochrome_b561_oxidase"/>
</dbReference>
<dbReference type="Gene3D" id="1.20.950.20">
    <property type="entry name" value="Transmembrane di-heme cytochromes, Chain C"/>
    <property type="match status" value="2"/>
</dbReference>
<feature type="transmembrane region" description="Helical" evidence="13">
    <location>
        <begin position="13"/>
        <end position="33"/>
    </location>
</feature>
<keyword evidence="3" id="KW-0813">Transport</keyword>
<dbReference type="OrthoDB" id="1247465at2"/>
<dbReference type="GO" id="GO:0046872">
    <property type="term" value="F:metal ion binding"/>
    <property type="evidence" value="ECO:0007669"/>
    <property type="project" value="UniProtKB-KW"/>
</dbReference>
<dbReference type="AlphaFoldDB" id="A0A432VUM8"/>
<dbReference type="GO" id="GO:0020037">
    <property type="term" value="F:heme binding"/>
    <property type="evidence" value="ECO:0007669"/>
    <property type="project" value="TreeGrafter"/>
</dbReference>
<protein>
    <submittedName>
        <fullName evidence="15">Cytochrome B</fullName>
    </submittedName>
</protein>
<keyword evidence="4" id="KW-1003">Cell membrane</keyword>
<evidence type="ECO:0000259" key="14">
    <source>
        <dbReference type="Pfam" id="PF01292"/>
    </source>
</evidence>
<keyword evidence="11 13" id="KW-0472">Membrane</keyword>
<dbReference type="GO" id="GO:0009055">
    <property type="term" value="F:electron transfer activity"/>
    <property type="evidence" value="ECO:0007669"/>
    <property type="project" value="InterPro"/>
</dbReference>
<evidence type="ECO:0000256" key="7">
    <source>
        <dbReference type="ARBA" id="ARBA00022723"/>
    </source>
</evidence>
<evidence type="ECO:0000256" key="4">
    <source>
        <dbReference type="ARBA" id="ARBA00022475"/>
    </source>
</evidence>
<keyword evidence="7" id="KW-0479">Metal-binding</keyword>